<evidence type="ECO:0000313" key="2">
    <source>
        <dbReference type="Proteomes" id="UP000308652"/>
    </source>
</evidence>
<proteinExistence type="predicted"/>
<dbReference type="OrthoDB" id="3138711at2759"/>
<accession>A0A5C3MJP0</accession>
<dbReference type="AlphaFoldDB" id="A0A5C3MJP0"/>
<gene>
    <name evidence="1" type="ORF">BDQ12DRAFT_733692</name>
</gene>
<evidence type="ECO:0008006" key="3">
    <source>
        <dbReference type="Google" id="ProtNLM"/>
    </source>
</evidence>
<sequence>MSLRHPHRIFSEAYVPGPPPWPAPALPSSSQTFTASSSLQWKESKDPNKRVARLLSHLQRDLRFVYKRKVAWPTEESISFNLSLSEYLTAILRPIADLFNQLHSPKVLKTPMKYVHLDFGESILGATFTAEDFKIRRLTAPIVICLPDSLFDSEGKISSRIEYALSKALEYKPSAPFIIVTNSKDITVFFLPVRNRQAEPLFERVSTTQTSLALRVISTACLNAALPSGYYINVPSPDMEVEDDLILPEGPPKFRQTHEAFRQSKYFTLKIHSVLSEGSERSISTVYRCEIASIDGYPVSSPPLCLKLFDDRFQLLKSLKEDDKLLHEWFDPVVIAEMYALNEAFAYDKLRPVQGTVVPWFYGTHQFTLPDGTVLYGLLMEYIEGRTLDSDFVKKLCPGRQINMIQSCHHVARVLDVADVSQRDWHCSGTTISNRARQTRPCHPE</sequence>
<name>A0A5C3MJP0_9AGAR</name>
<dbReference type="Proteomes" id="UP000308652">
    <property type="component" value="Unassembled WGS sequence"/>
</dbReference>
<dbReference type="EMBL" id="ML213595">
    <property type="protein sequence ID" value="TFK41411.1"/>
    <property type="molecule type" value="Genomic_DNA"/>
</dbReference>
<organism evidence="1 2">
    <name type="scientific">Crucibulum laeve</name>
    <dbReference type="NCBI Taxonomy" id="68775"/>
    <lineage>
        <taxon>Eukaryota</taxon>
        <taxon>Fungi</taxon>
        <taxon>Dikarya</taxon>
        <taxon>Basidiomycota</taxon>
        <taxon>Agaricomycotina</taxon>
        <taxon>Agaricomycetes</taxon>
        <taxon>Agaricomycetidae</taxon>
        <taxon>Agaricales</taxon>
        <taxon>Agaricineae</taxon>
        <taxon>Nidulariaceae</taxon>
        <taxon>Crucibulum</taxon>
    </lineage>
</organism>
<evidence type="ECO:0000313" key="1">
    <source>
        <dbReference type="EMBL" id="TFK41411.1"/>
    </source>
</evidence>
<keyword evidence="2" id="KW-1185">Reference proteome</keyword>
<reference evidence="1 2" key="1">
    <citation type="journal article" date="2019" name="Nat. Ecol. Evol.">
        <title>Megaphylogeny resolves global patterns of mushroom evolution.</title>
        <authorList>
            <person name="Varga T."/>
            <person name="Krizsan K."/>
            <person name="Foldi C."/>
            <person name="Dima B."/>
            <person name="Sanchez-Garcia M."/>
            <person name="Sanchez-Ramirez S."/>
            <person name="Szollosi G.J."/>
            <person name="Szarkandi J.G."/>
            <person name="Papp V."/>
            <person name="Albert L."/>
            <person name="Andreopoulos W."/>
            <person name="Angelini C."/>
            <person name="Antonin V."/>
            <person name="Barry K.W."/>
            <person name="Bougher N.L."/>
            <person name="Buchanan P."/>
            <person name="Buyck B."/>
            <person name="Bense V."/>
            <person name="Catcheside P."/>
            <person name="Chovatia M."/>
            <person name="Cooper J."/>
            <person name="Damon W."/>
            <person name="Desjardin D."/>
            <person name="Finy P."/>
            <person name="Geml J."/>
            <person name="Haridas S."/>
            <person name="Hughes K."/>
            <person name="Justo A."/>
            <person name="Karasinski D."/>
            <person name="Kautmanova I."/>
            <person name="Kiss B."/>
            <person name="Kocsube S."/>
            <person name="Kotiranta H."/>
            <person name="LaButti K.M."/>
            <person name="Lechner B.E."/>
            <person name="Liimatainen K."/>
            <person name="Lipzen A."/>
            <person name="Lukacs Z."/>
            <person name="Mihaltcheva S."/>
            <person name="Morgado L.N."/>
            <person name="Niskanen T."/>
            <person name="Noordeloos M.E."/>
            <person name="Ohm R.A."/>
            <person name="Ortiz-Santana B."/>
            <person name="Ovrebo C."/>
            <person name="Racz N."/>
            <person name="Riley R."/>
            <person name="Savchenko A."/>
            <person name="Shiryaev A."/>
            <person name="Soop K."/>
            <person name="Spirin V."/>
            <person name="Szebenyi C."/>
            <person name="Tomsovsky M."/>
            <person name="Tulloss R.E."/>
            <person name="Uehling J."/>
            <person name="Grigoriev I.V."/>
            <person name="Vagvolgyi C."/>
            <person name="Papp T."/>
            <person name="Martin F.M."/>
            <person name="Miettinen O."/>
            <person name="Hibbett D.S."/>
            <person name="Nagy L.G."/>
        </authorList>
    </citation>
    <scope>NUCLEOTIDE SEQUENCE [LARGE SCALE GENOMIC DNA]</scope>
    <source>
        <strain evidence="1 2">CBS 166.37</strain>
    </source>
</reference>
<protein>
    <recommendedName>
        <fullName evidence="3">Protein kinase domain-containing protein</fullName>
    </recommendedName>
</protein>